<feature type="transmembrane region" description="Helical" evidence="1">
    <location>
        <begin position="187"/>
        <end position="206"/>
    </location>
</feature>
<feature type="transmembrane region" description="Helical" evidence="1">
    <location>
        <begin position="29"/>
        <end position="47"/>
    </location>
</feature>
<protein>
    <submittedName>
        <fullName evidence="2">Uncharacterized protein</fullName>
    </submittedName>
</protein>
<reference evidence="2 3" key="1">
    <citation type="journal article" date="2020" name="ISME J.">
        <title>Uncovering the hidden diversity of litter-decomposition mechanisms in mushroom-forming fungi.</title>
        <authorList>
            <person name="Floudas D."/>
            <person name="Bentzer J."/>
            <person name="Ahren D."/>
            <person name="Johansson T."/>
            <person name="Persson P."/>
            <person name="Tunlid A."/>
        </authorList>
    </citation>
    <scope>NUCLEOTIDE SEQUENCE [LARGE SCALE GENOMIC DNA]</scope>
    <source>
        <strain evidence="2 3">CBS 291.85</strain>
    </source>
</reference>
<feature type="transmembrane region" description="Helical" evidence="1">
    <location>
        <begin position="141"/>
        <end position="167"/>
    </location>
</feature>
<evidence type="ECO:0000313" key="2">
    <source>
        <dbReference type="EMBL" id="KAF5350324.1"/>
    </source>
</evidence>
<keyword evidence="3" id="KW-1185">Reference proteome</keyword>
<proteinExistence type="predicted"/>
<organism evidence="2 3">
    <name type="scientific">Tetrapyrgos nigripes</name>
    <dbReference type="NCBI Taxonomy" id="182062"/>
    <lineage>
        <taxon>Eukaryota</taxon>
        <taxon>Fungi</taxon>
        <taxon>Dikarya</taxon>
        <taxon>Basidiomycota</taxon>
        <taxon>Agaricomycotina</taxon>
        <taxon>Agaricomycetes</taxon>
        <taxon>Agaricomycetidae</taxon>
        <taxon>Agaricales</taxon>
        <taxon>Marasmiineae</taxon>
        <taxon>Marasmiaceae</taxon>
        <taxon>Tetrapyrgos</taxon>
    </lineage>
</organism>
<accession>A0A8H5FVB1</accession>
<gene>
    <name evidence="2" type="ORF">D9758_012813</name>
</gene>
<dbReference type="EMBL" id="JAACJM010000075">
    <property type="protein sequence ID" value="KAF5350324.1"/>
    <property type="molecule type" value="Genomic_DNA"/>
</dbReference>
<keyword evidence="1" id="KW-0472">Membrane</keyword>
<feature type="transmembrane region" description="Helical" evidence="1">
    <location>
        <begin position="117"/>
        <end position="134"/>
    </location>
</feature>
<evidence type="ECO:0000313" key="3">
    <source>
        <dbReference type="Proteomes" id="UP000559256"/>
    </source>
</evidence>
<feature type="transmembrane region" description="Helical" evidence="1">
    <location>
        <begin position="59"/>
        <end position="80"/>
    </location>
</feature>
<dbReference type="AlphaFoldDB" id="A0A8H5FVB1"/>
<evidence type="ECO:0000256" key="1">
    <source>
        <dbReference type="SAM" id="Phobius"/>
    </source>
</evidence>
<keyword evidence="1" id="KW-0812">Transmembrane</keyword>
<dbReference type="Proteomes" id="UP000559256">
    <property type="component" value="Unassembled WGS sequence"/>
</dbReference>
<sequence>MSLSQDDQQLLPVIGRSIYQNIEGVVVESATWGCYALLFVFAAHIQISNGLKPTRNKVLFGVTCLLFMTSTILLALNIAWSEMGVHDILMVNPEEALLDKVDAANSKLVALGTPMEGLFLLNVGDAVVIWRAYVIWNRRKLVILFPVLCLLLSLAFAISDMICLQASNSPDQTTIPTGGRVCTWSEPLAWALSLLTNISSTLLIAAQACRRTRRAMALLVESGLIYCIFWMSELIIFFDIPRSSKAFYAYQFFASIGDQISGMYPTAIIVIVAIQQSFGDTIASSRTSSVRFKFGTGSGADSHRSQNQGRSRLVFAAVPSETMTSAATDPTLSGFRGGTDLNDHDHELVVLDKSSTDLEKGDDIVELVA</sequence>
<comment type="caution">
    <text evidence="2">The sequence shown here is derived from an EMBL/GenBank/DDBJ whole genome shotgun (WGS) entry which is preliminary data.</text>
</comment>
<dbReference type="OrthoDB" id="2744793at2759"/>
<keyword evidence="1" id="KW-1133">Transmembrane helix</keyword>
<name>A0A8H5FVB1_9AGAR</name>
<feature type="transmembrane region" description="Helical" evidence="1">
    <location>
        <begin position="218"/>
        <end position="238"/>
    </location>
</feature>